<name>A0A455VQ85_9GAMM</name>
<dbReference type="InterPro" id="IPR001509">
    <property type="entry name" value="Epimerase_deHydtase"/>
</dbReference>
<proteinExistence type="inferred from homology"/>
<evidence type="ECO:0000256" key="2">
    <source>
        <dbReference type="ARBA" id="ARBA00007637"/>
    </source>
</evidence>
<feature type="domain" description="NAD-dependent epimerase/dehydratase" evidence="3">
    <location>
        <begin position="10"/>
        <end position="171"/>
    </location>
</feature>
<dbReference type="PANTHER" id="PTHR43000">
    <property type="entry name" value="DTDP-D-GLUCOSE 4,6-DEHYDRATASE-RELATED"/>
    <property type="match status" value="1"/>
</dbReference>
<dbReference type="AlphaFoldDB" id="A0A455VQ85"/>
<dbReference type="Pfam" id="PF01370">
    <property type="entry name" value="Epimerase"/>
    <property type="match status" value="1"/>
</dbReference>
<evidence type="ECO:0000259" key="3">
    <source>
        <dbReference type="Pfam" id="PF01370"/>
    </source>
</evidence>
<organism evidence="4 5">
    <name type="scientific">Serratia symbiotica</name>
    <dbReference type="NCBI Taxonomy" id="138074"/>
    <lineage>
        <taxon>Bacteria</taxon>
        <taxon>Pseudomonadati</taxon>
        <taxon>Pseudomonadota</taxon>
        <taxon>Gammaproteobacteria</taxon>
        <taxon>Enterobacterales</taxon>
        <taxon>Yersiniaceae</taxon>
        <taxon>Serratia</taxon>
    </lineage>
</organism>
<sequence length="240" mass="25987">MTLRKELGRILITGAGGRVATAFRHAVGHRYRLRLAERDSGLLNDVHPDDEVISFNIADLDACRTACADIDTVLHLSADPSPNVDFCGSLIDNNMLGTFNIFRAAKDAGCRRVVFASSAQVVEGYPLDYQIRPDDVPKPKNLYGASKAFGEGIAAYFAHQEGLSSLSVRIALLTTLADGEPLSASRYECLSQPPRCHRSVGTLHPYRRSAALDGTWHFQQPLQAAVAGGNQPFARLLPAG</sequence>
<dbReference type="InterPro" id="IPR036291">
    <property type="entry name" value="NAD(P)-bd_dom_sf"/>
</dbReference>
<evidence type="ECO:0000313" key="4">
    <source>
        <dbReference type="EMBL" id="BBI92856.1"/>
    </source>
</evidence>
<accession>A0A455VQ85</accession>
<evidence type="ECO:0000256" key="1">
    <source>
        <dbReference type="ARBA" id="ARBA00005125"/>
    </source>
</evidence>
<dbReference type="EMBL" id="AP019531">
    <property type="protein sequence ID" value="BBI92856.1"/>
    <property type="molecule type" value="Genomic_DNA"/>
</dbReference>
<evidence type="ECO:0000313" key="5">
    <source>
        <dbReference type="Proteomes" id="UP000324392"/>
    </source>
</evidence>
<dbReference type="Gene3D" id="3.40.50.720">
    <property type="entry name" value="NAD(P)-binding Rossmann-like Domain"/>
    <property type="match status" value="1"/>
</dbReference>
<comment type="pathway">
    <text evidence="1">Bacterial outer membrane biogenesis; LPS O-antigen biosynthesis.</text>
</comment>
<dbReference type="Proteomes" id="UP000324392">
    <property type="component" value="Chromosome"/>
</dbReference>
<protein>
    <submittedName>
        <fullName evidence="4">NAD dependent epimerase/dehydratase</fullName>
    </submittedName>
</protein>
<gene>
    <name evidence="4" type="ORF">SSYIS1_27780</name>
</gene>
<reference evidence="4 5" key="1">
    <citation type="submission" date="2019-03" db="EMBL/GenBank/DDBJ databases">
        <title>The genome sequence of Candidatus Serratia symbiotica strain IS.</title>
        <authorList>
            <person name="Nikoh N."/>
            <person name="Koga R."/>
            <person name="Oshima K."/>
            <person name="Hattori M."/>
            <person name="Fukatsu T."/>
        </authorList>
    </citation>
    <scope>NUCLEOTIDE SEQUENCE [LARGE SCALE GENOMIC DNA]</scope>
    <source>
        <strain evidence="4 5">IS</strain>
    </source>
</reference>
<dbReference type="SUPFAM" id="SSF51735">
    <property type="entry name" value="NAD(P)-binding Rossmann-fold domains"/>
    <property type="match status" value="1"/>
</dbReference>
<comment type="similarity">
    <text evidence="2">Belongs to the NAD(P)-dependent epimerase/dehydratase family.</text>
</comment>